<comment type="caution">
    <text evidence="2">The sequence shown here is derived from an EMBL/GenBank/DDBJ whole genome shotgun (WGS) entry which is preliminary data.</text>
</comment>
<accession>A0A4Y2B8A5</accession>
<dbReference type="EMBL" id="BGPR01000052">
    <property type="protein sequence ID" value="GBL87284.1"/>
    <property type="molecule type" value="Genomic_DNA"/>
</dbReference>
<evidence type="ECO:0000313" key="3">
    <source>
        <dbReference type="Proteomes" id="UP000499080"/>
    </source>
</evidence>
<organism evidence="2 3">
    <name type="scientific">Araneus ventricosus</name>
    <name type="common">Orbweaver spider</name>
    <name type="synonym">Epeira ventricosa</name>
    <dbReference type="NCBI Taxonomy" id="182803"/>
    <lineage>
        <taxon>Eukaryota</taxon>
        <taxon>Metazoa</taxon>
        <taxon>Ecdysozoa</taxon>
        <taxon>Arthropoda</taxon>
        <taxon>Chelicerata</taxon>
        <taxon>Arachnida</taxon>
        <taxon>Araneae</taxon>
        <taxon>Araneomorphae</taxon>
        <taxon>Entelegynae</taxon>
        <taxon>Araneoidea</taxon>
        <taxon>Araneidae</taxon>
        <taxon>Araneus</taxon>
    </lineage>
</organism>
<evidence type="ECO:0000313" key="2">
    <source>
        <dbReference type="EMBL" id="GBL87284.1"/>
    </source>
</evidence>
<keyword evidence="3" id="KW-1185">Reference proteome</keyword>
<sequence>MVWQQRKPLISLQAKRECIVGRTIGDSRLINRVRYIQYPLETSQEIGFERQTGRHQNSCVPEPELADKEIKVQREEGNKGAEEEVEGATGEKREEKKVEKRGRSEGYYIRRPRGLARGHFLPPFPMGWGKSRDTRFSRLVLFAAWQRGKEGRATLSSGFISQIFIAAPEFFSLLQSRDGVLEIPQVW</sequence>
<dbReference type="Proteomes" id="UP000499080">
    <property type="component" value="Unassembled WGS sequence"/>
</dbReference>
<evidence type="ECO:0000256" key="1">
    <source>
        <dbReference type="SAM" id="MobiDB-lite"/>
    </source>
</evidence>
<proteinExistence type="predicted"/>
<name>A0A4Y2B8A5_ARAVE</name>
<reference evidence="2 3" key="1">
    <citation type="journal article" date="2019" name="Sci. Rep.">
        <title>Orb-weaving spider Araneus ventricosus genome elucidates the spidroin gene catalogue.</title>
        <authorList>
            <person name="Kono N."/>
            <person name="Nakamura H."/>
            <person name="Ohtoshi R."/>
            <person name="Moran D.A.P."/>
            <person name="Shinohara A."/>
            <person name="Yoshida Y."/>
            <person name="Fujiwara M."/>
            <person name="Mori M."/>
            <person name="Tomita M."/>
            <person name="Arakawa K."/>
        </authorList>
    </citation>
    <scope>NUCLEOTIDE SEQUENCE [LARGE SCALE GENOMIC DNA]</scope>
</reference>
<dbReference type="AlphaFoldDB" id="A0A4Y2B8A5"/>
<protein>
    <submittedName>
        <fullName evidence="2">Uncharacterized protein</fullName>
    </submittedName>
</protein>
<feature type="compositionally biased region" description="Basic and acidic residues" evidence="1">
    <location>
        <begin position="89"/>
        <end position="101"/>
    </location>
</feature>
<dbReference type="OrthoDB" id="10572768at2759"/>
<gene>
    <name evidence="2" type="ORF">AVEN_270545_1</name>
</gene>
<feature type="region of interest" description="Disordered" evidence="1">
    <location>
        <begin position="74"/>
        <end position="101"/>
    </location>
</feature>